<sequence length="306" mass="34274">MDRCSDAYVSFVQEQMGEIPSPMVLVEQRLDLTRHVPEAFGTADCIIVGGDMLHVIDFKYGMGVIVEAEHNPQMMLYALGALDLLDGIYDIQTISMSIFQPRRENVCTWSLTKEDLLRWARDDLVEKARLAYAGEGAFCAGEWCTFCRAAVRCRARAEEKLRLAREEFSLPPLITDEEIEEVLGEIPDLIKWANAILVYATDAAINHGKAWKGFKVVEGRSVRKYKDEDAVARAAKAAGYTDIFNTKLIPLTEMEKVMGKEVFAKTIGSLIEKPPGKPTLVPLSDKRPAIHTGNVRSEFKTITEEN</sequence>
<evidence type="ECO:0000313" key="2">
    <source>
        <dbReference type="Proteomes" id="UP001500399"/>
    </source>
</evidence>
<keyword evidence="2" id="KW-1185">Reference proteome</keyword>
<accession>A0ABN0SV51</accession>
<protein>
    <submittedName>
        <fullName evidence="1">DUF2800 domain-containing protein</fullName>
    </submittedName>
</protein>
<gene>
    <name evidence="1" type="ORF">GCM10008919_01430</name>
</gene>
<organism evidence="1 2">
    <name type="scientific">Selenomonas dianae</name>
    <dbReference type="NCBI Taxonomy" id="135079"/>
    <lineage>
        <taxon>Bacteria</taxon>
        <taxon>Bacillati</taxon>
        <taxon>Bacillota</taxon>
        <taxon>Negativicutes</taxon>
        <taxon>Selenomonadales</taxon>
        <taxon>Selenomonadaceae</taxon>
        <taxon>Selenomonas</taxon>
    </lineage>
</organism>
<reference evidence="1 2" key="1">
    <citation type="journal article" date="2019" name="Int. J. Syst. Evol. Microbiol.">
        <title>The Global Catalogue of Microorganisms (GCM) 10K type strain sequencing project: providing services to taxonomists for standard genome sequencing and annotation.</title>
        <authorList>
            <consortium name="The Broad Institute Genomics Platform"/>
            <consortium name="The Broad Institute Genome Sequencing Center for Infectious Disease"/>
            <person name="Wu L."/>
            <person name="Ma J."/>
        </authorList>
    </citation>
    <scope>NUCLEOTIDE SEQUENCE [LARGE SCALE GENOMIC DNA]</scope>
    <source>
        <strain evidence="1 2">JCM 8542</strain>
    </source>
</reference>
<evidence type="ECO:0000313" key="1">
    <source>
        <dbReference type="EMBL" id="GAA0201774.1"/>
    </source>
</evidence>
<proteinExistence type="predicted"/>
<name>A0ABN0SV51_9FIRM</name>
<dbReference type="Proteomes" id="UP001500399">
    <property type="component" value="Unassembled WGS sequence"/>
</dbReference>
<comment type="caution">
    <text evidence="1">The sequence shown here is derived from an EMBL/GenBank/DDBJ whole genome shotgun (WGS) entry which is preliminary data.</text>
</comment>
<dbReference type="Pfam" id="PF10926">
    <property type="entry name" value="DUF2800"/>
    <property type="match status" value="1"/>
</dbReference>
<dbReference type="InterPro" id="IPR021229">
    <property type="entry name" value="DUF2800"/>
</dbReference>
<dbReference type="EMBL" id="BAAACR010000001">
    <property type="protein sequence ID" value="GAA0201774.1"/>
    <property type="molecule type" value="Genomic_DNA"/>
</dbReference>